<dbReference type="SMART" id="SM00385">
    <property type="entry name" value="CYCLIN"/>
    <property type="match status" value="2"/>
</dbReference>
<dbReference type="Pfam" id="PF00382">
    <property type="entry name" value="TFIIB"/>
    <property type="match status" value="2"/>
</dbReference>
<evidence type="ECO:0000256" key="12">
    <source>
        <dbReference type="SAM" id="MobiDB-lite"/>
    </source>
</evidence>
<dbReference type="GO" id="GO:0008270">
    <property type="term" value="F:zinc ion binding"/>
    <property type="evidence" value="ECO:0007669"/>
    <property type="project" value="UniProtKB-KW"/>
</dbReference>
<dbReference type="OMA" id="ISMAHRY"/>
<evidence type="ECO:0000256" key="10">
    <source>
        <dbReference type="ARBA" id="ARBA00023242"/>
    </source>
</evidence>
<dbReference type="InParanoid" id="D8M026"/>
<dbReference type="OrthoDB" id="511529at2759"/>
<keyword evidence="7" id="KW-0805">Transcription regulation</keyword>
<evidence type="ECO:0000256" key="6">
    <source>
        <dbReference type="ARBA" id="ARBA00022833"/>
    </source>
</evidence>
<dbReference type="GO" id="GO:0017025">
    <property type="term" value="F:TBP-class protein binding"/>
    <property type="evidence" value="ECO:0007669"/>
    <property type="project" value="InterPro"/>
</dbReference>
<dbReference type="InterPro" id="IPR013137">
    <property type="entry name" value="Znf_TFIIB"/>
</dbReference>
<dbReference type="PANTHER" id="PTHR11618">
    <property type="entry name" value="TRANSCRIPTION INITIATION FACTOR IIB-RELATED"/>
    <property type="match status" value="1"/>
</dbReference>
<keyword evidence="9" id="KW-0804">Transcription</keyword>
<dbReference type="PROSITE" id="PS00782">
    <property type="entry name" value="TFIIB"/>
    <property type="match status" value="1"/>
</dbReference>
<dbReference type="PRINTS" id="PR00685">
    <property type="entry name" value="TIFACTORIIB"/>
</dbReference>
<dbReference type="EMBL" id="FN668642">
    <property type="protein sequence ID" value="CBK21415.2"/>
    <property type="molecule type" value="Genomic_DNA"/>
</dbReference>
<evidence type="ECO:0000256" key="3">
    <source>
        <dbReference type="ARBA" id="ARBA00022723"/>
    </source>
</evidence>
<dbReference type="InterPro" id="IPR011665">
    <property type="entry name" value="BRF1_TBP-bd_dom"/>
</dbReference>
<feature type="domain" description="Cyclin-like" evidence="13">
    <location>
        <begin position="187"/>
        <end position="271"/>
    </location>
</feature>
<keyword evidence="10" id="KW-0539">Nucleus</keyword>
<dbReference type="CDD" id="cd20553">
    <property type="entry name" value="CYCLIN_TFIIIB90_rpt1"/>
    <property type="match status" value="1"/>
</dbReference>
<feature type="domain" description="Cyclin-like" evidence="13">
    <location>
        <begin position="94"/>
        <end position="174"/>
    </location>
</feature>
<dbReference type="FunFam" id="1.10.472.10:FF:000002">
    <property type="entry name" value="Transcription factor IIIB 90 kDa subunit"/>
    <property type="match status" value="1"/>
</dbReference>
<dbReference type="InterPro" id="IPR036915">
    <property type="entry name" value="Cyclin-like_sf"/>
</dbReference>
<evidence type="ECO:0000256" key="8">
    <source>
        <dbReference type="ARBA" id="ARBA00023159"/>
    </source>
</evidence>
<gene>
    <name evidence="14" type="ORF">GSBLH_T00001583001</name>
</gene>
<feature type="compositionally biased region" description="Basic and acidic residues" evidence="12">
    <location>
        <begin position="414"/>
        <end position="424"/>
    </location>
</feature>
<dbReference type="Gene3D" id="1.10.472.170">
    <property type="match status" value="1"/>
</dbReference>
<evidence type="ECO:0000256" key="11">
    <source>
        <dbReference type="ARBA" id="ARBA00031009"/>
    </source>
</evidence>
<keyword evidence="5" id="KW-0863">Zinc-finger</keyword>
<dbReference type="CDD" id="cd20554">
    <property type="entry name" value="CYCLIN_TFIIIB90_rpt2"/>
    <property type="match status" value="1"/>
</dbReference>
<evidence type="ECO:0000256" key="2">
    <source>
        <dbReference type="ARBA" id="ARBA00010857"/>
    </source>
</evidence>
<dbReference type="GO" id="GO:0000995">
    <property type="term" value="F:RNA polymerase III general transcription initiation factor activity"/>
    <property type="evidence" value="ECO:0007669"/>
    <property type="project" value="TreeGrafter"/>
</dbReference>
<keyword evidence="8" id="KW-0010">Activator</keyword>
<evidence type="ECO:0000256" key="5">
    <source>
        <dbReference type="ARBA" id="ARBA00022771"/>
    </source>
</evidence>
<keyword evidence="15" id="KW-1185">Reference proteome</keyword>
<accession>D8M026</accession>
<comment type="similarity">
    <text evidence="2">Belongs to the TFIIB family.</text>
</comment>
<protein>
    <recommendedName>
        <fullName evidence="11">B-related factor 1</fullName>
    </recommendedName>
</protein>
<keyword evidence="4" id="KW-0677">Repeat</keyword>
<dbReference type="GeneID" id="24918826"/>
<sequence length="592" mass="66088">MICPACKQEVFDLGGGDGQVICTNCGCVIDENQIVNNVEFNGNGESASFYSFFGLTRRIVGQVVNETGSSSYASSSGRYSYKESREVTLLNGRKKISQIAAGLNLQNLISNACNVFNLAVAKNFTQGRKATHVCAACLYVACRMNKIPTMLIDFADLLQTDVWSLGSVYMKMNNMLGLKMKPIDPSLYINRFASQMEFGDQLSAVCLTALRITKRMQRDWIVLGRRPLGIVAAALLLAARIHGFRRTKKDILSIVKVSEETLRIRLAEFESTPSSSLTIDQFNYLADQTNDFAVNEKGEPVGEDGMMSAHPPSFVRNRLKDQQNQLLLESSNGDTSHLEKVLIETGTIAPGSHLQRQKRVSPSSLLRQHDLEQMYQELEMEMTSVLAALNAQQNGENGNEGMPDSNLEEMGKLEERNGKNKEGSDEMGNGNGNENGGANESELQGGLPNANNANNINKEGEQKEEGKEEEANAIDPEVEDMFLSEEEQKKKRELWLASNGDWLKRQEEKRREREQSGKKVTKRKKRTPNRAQYRHPVKTAAEGLKRLIDTKKVSRNVNYEAMRSLFSSLVCSHKQHTRQNNSPGDSIPPYWA</sequence>
<dbReference type="AlphaFoldDB" id="D8M026"/>
<dbReference type="InterPro" id="IPR023486">
    <property type="entry name" value="TFIIB_CS"/>
</dbReference>
<feature type="region of interest" description="Disordered" evidence="12">
    <location>
        <begin position="414"/>
        <end position="479"/>
    </location>
</feature>
<dbReference type="FunFam" id="1.10.472.10:FF:000007">
    <property type="entry name" value="Transcription factor IIIB 90 kDa subunit"/>
    <property type="match status" value="1"/>
</dbReference>
<dbReference type="InterPro" id="IPR000812">
    <property type="entry name" value="TFIIB"/>
</dbReference>
<dbReference type="SUPFAM" id="SSF57783">
    <property type="entry name" value="Zinc beta-ribbon"/>
    <property type="match status" value="1"/>
</dbReference>
<dbReference type="GO" id="GO:0001006">
    <property type="term" value="F:RNA polymerase III type 3 promoter sequence-specific DNA binding"/>
    <property type="evidence" value="ECO:0007669"/>
    <property type="project" value="TreeGrafter"/>
</dbReference>
<dbReference type="GO" id="GO:0005634">
    <property type="term" value="C:nucleus"/>
    <property type="evidence" value="ECO:0007669"/>
    <property type="project" value="UniProtKB-SubCell"/>
</dbReference>
<feature type="region of interest" description="Disordered" evidence="12">
    <location>
        <begin position="572"/>
        <end position="592"/>
    </location>
</feature>
<dbReference type="Gene3D" id="1.10.472.10">
    <property type="entry name" value="Cyclin-like"/>
    <property type="match status" value="1"/>
</dbReference>
<feature type="region of interest" description="Disordered" evidence="12">
    <location>
        <begin position="493"/>
        <end position="537"/>
    </location>
</feature>
<dbReference type="Gene3D" id="1.20.5.650">
    <property type="entry name" value="Single helix bin"/>
    <property type="match status" value="1"/>
</dbReference>
<dbReference type="PANTHER" id="PTHR11618:SF4">
    <property type="entry name" value="TRANSCRIPTION FACTOR IIIB 90 KDA SUBUNIT"/>
    <property type="match status" value="1"/>
</dbReference>
<reference evidence="14" key="1">
    <citation type="submission" date="2010-02" db="EMBL/GenBank/DDBJ databases">
        <title>Sequencing and annotation of the Blastocystis hominis genome.</title>
        <authorList>
            <person name="Wincker P."/>
        </authorList>
    </citation>
    <scope>NUCLEOTIDE SEQUENCE</scope>
    <source>
        <strain evidence="14">Singapore isolate B</strain>
    </source>
</reference>
<dbReference type="Pfam" id="PF07741">
    <property type="entry name" value="BRF1"/>
    <property type="match status" value="1"/>
</dbReference>
<dbReference type="GO" id="GO:0097550">
    <property type="term" value="C:transcription preinitiation complex"/>
    <property type="evidence" value="ECO:0007669"/>
    <property type="project" value="TreeGrafter"/>
</dbReference>
<dbReference type="SUPFAM" id="SSF47954">
    <property type="entry name" value="Cyclin-like"/>
    <property type="match status" value="2"/>
</dbReference>
<feature type="compositionally biased region" description="Basic residues" evidence="12">
    <location>
        <begin position="519"/>
        <end position="537"/>
    </location>
</feature>
<dbReference type="InterPro" id="IPR013150">
    <property type="entry name" value="TFIIB_cyclin"/>
</dbReference>
<comment type="subcellular location">
    <subcellularLocation>
        <location evidence="1">Nucleus</location>
    </subcellularLocation>
</comment>
<keyword evidence="6" id="KW-0862">Zinc</keyword>
<dbReference type="InterPro" id="IPR013763">
    <property type="entry name" value="Cyclin-like_dom"/>
</dbReference>
<evidence type="ECO:0000313" key="14">
    <source>
        <dbReference type="EMBL" id="CBK21415.2"/>
    </source>
</evidence>
<dbReference type="GO" id="GO:0000126">
    <property type="term" value="C:transcription factor TFIIIB complex"/>
    <property type="evidence" value="ECO:0007669"/>
    <property type="project" value="TreeGrafter"/>
</dbReference>
<feature type="compositionally biased region" description="Basic and acidic residues" evidence="12">
    <location>
        <begin position="502"/>
        <end position="517"/>
    </location>
</feature>
<name>D8M026_BLAHO</name>
<evidence type="ECO:0000313" key="15">
    <source>
        <dbReference type="Proteomes" id="UP000008312"/>
    </source>
</evidence>
<proteinExistence type="inferred from homology"/>
<dbReference type="Proteomes" id="UP000008312">
    <property type="component" value="Unassembled WGS sequence"/>
</dbReference>
<dbReference type="GO" id="GO:0070897">
    <property type="term" value="P:transcription preinitiation complex assembly"/>
    <property type="evidence" value="ECO:0007669"/>
    <property type="project" value="InterPro"/>
</dbReference>
<evidence type="ECO:0000256" key="7">
    <source>
        <dbReference type="ARBA" id="ARBA00023015"/>
    </source>
</evidence>
<evidence type="ECO:0000256" key="1">
    <source>
        <dbReference type="ARBA" id="ARBA00004123"/>
    </source>
</evidence>
<keyword evidence="3" id="KW-0479">Metal-binding</keyword>
<dbReference type="RefSeq" id="XP_012895463.1">
    <property type="nucleotide sequence ID" value="XM_013040009.1"/>
</dbReference>
<evidence type="ECO:0000259" key="13">
    <source>
        <dbReference type="SMART" id="SM00385"/>
    </source>
</evidence>
<feature type="compositionally biased region" description="Basic and acidic residues" evidence="12">
    <location>
        <begin position="458"/>
        <end position="470"/>
    </location>
</feature>
<evidence type="ECO:0000256" key="9">
    <source>
        <dbReference type="ARBA" id="ARBA00023163"/>
    </source>
</evidence>
<organism evidence="14">
    <name type="scientific">Blastocystis hominis</name>
    <dbReference type="NCBI Taxonomy" id="12968"/>
    <lineage>
        <taxon>Eukaryota</taxon>
        <taxon>Sar</taxon>
        <taxon>Stramenopiles</taxon>
        <taxon>Bigyra</taxon>
        <taxon>Opalozoa</taxon>
        <taxon>Opalinata</taxon>
        <taxon>Blastocystidae</taxon>
        <taxon>Blastocystis</taxon>
    </lineage>
</organism>
<dbReference type="Pfam" id="PF08271">
    <property type="entry name" value="Zn_Ribbon_TF"/>
    <property type="match status" value="1"/>
</dbReference>
<evidence type="ECO:0000256" key="4">
    <source>
        <dbReference type="ARBA" id="ARBA00022737"/>
    </source>
</evidence>